<dbReference type="Proteomes" id="UP000295724">
    <property type="component" value="Unassembled WGS sequence"/>
</dbReference>
<comment type="caution">
    <text evidence="7">The sequence shown here is derived from an EMBL/GenBank/DDBJ whole genome shotgun (WGS) entry which is preliminary data.</text>
</comment>
<feature type="transmembrane region" description="Helical" evidence="6">
    <location>
        <begin position="124"/>
        <end position="146"/>
    </location>
</feature>
<feature type="transmembrane region" description="Helical" evidence="6">
    <location>
        <begin position="84"/>
        <end position="104"/>
    </location>
</feature>
<reference evidence="7 8" key="1">
    <citation type="submission" date="2019-03" db="EMBL/GenBank/DDBJ databases">
        <title>Genomic Encyclopedia of Type Strains, Phase IV (KMG-IV): sequencing the most valuable type-strain genomes for metagenomic binning, comparative biology and taxonomic classification.</title>
        <authorList>
            <person name="Goeker M."/>
        </authorList>
    </citation>
    <scope>NUCLEOTIDE SEQUENCE [LARGE SCALE GENOMIC DNA]</scope>
    <source>
        <strain evidence="7 8">DSM 25488</strain>
    </source>
</reference>
<keyword evidence="2" id="KW-1003">Cell membrane</keyword>
<dbReference type="GO" id="GO:0015171">
    <property type="term" value="F:amino acid transmembrane transporter activity"/>
    <property type="evidence" value="ECO:0007669"/>
    <property type="project" value="TreeGrafter"/>
</dbReference>
<sequence>MVNSPTLCTLRKQILPEAITSLITATALLLGSPGPATLGLAGIGATSGFKNGLPFLTGILTGLIVVILGTALGLASLFEAFPSVRITVQIIGALYILYVAVKIATAPHQSTAASSAPPRFIDGFILNLLNPKAYAALLGLFSQFLLPTPSVPMAFLSTAVICFTVAVVVDTLWLALGGAIRPCLQQPVQARMIRVVFAVLMVVAVLWAFVQ</sequence>
<evidence type="ECO:0000256" key="1">
    <source>
        <dbReference type="ARBA" id="ARBA00004651"/>
    </source>
</evidence>
<comment type="subcellular location">
    <subcellularLocation>
        <location evidence="1">Cell membrane</location>
        <topology evidence="1">Multi-pass membrane protein</topology>
    </subcellularLocation>
</comment>
<evidence type="ECO:0000256" key="4">
    <source>
        <dbReference type="ARBA" id="ARBA00022989"/>
    </source>
</evidence>
<proteinExistence type="predicted"/>
<keyword evidence="8" id="KW-1185">Reference proteome</keyword>
<dbReference type="EMBL" id="SNZB01000003">
    <property type="protein sequence ID" value="TDR20359.1"/>
    <property type="molecule type" value="Genomic_DNA"/>
</dbReference>
<evidence type="ECO:0000313" key="8">
    <source>
        <dbReference type="Proteomes" id="UP000295724"/>
    </source>
</evidence>
<keyword evidence="5 6" id="KW-0472">Membrane</keyword>
<protein>
    <submittedName>
        <fullName evidence="7">Threonine/homoserine/homoserine lactone efflux protein</fullName>
    </submittedName>
</protein>
<dbReference type="GO" id="GO:0033228">
    <property type="term" value="P:cysteine export across plasma membrane"/>
    <property type="evidence" value="ECO:0007669"/>
    <property type="project" value="TreeGrafter"/>
</dbReference>
<dbReference type="InterPro" id="IPR001123">
    <property type="entry name" value="LeuE-type"/>
</dbReference>
<evidence type="ECO:0000256" key="6">
    <source>
        <dbReference type="SAM" id="Phobius"/>
    </source>
</evidence>
<dbReference type="PANTHER" id="PTHR30086">
    <property type="entry name" value="ARGININE EXPORTER PROTEIN ARGO"/>
    <property type="match status" value="1"/>
</dbReference>
<accession>A0A4R6XPN0</accession>
<evidence type="ECO:0000256" key="2">
    <source>
        <dbReference type="ARBA" id="ARBA00022475"/>
    </source>
</evidence>
<name>A0A4R6XPN0_9GAMM</name>
<dbReference type="Pfam" id="PF01810">
    <property type="entry name" value="LysE"/>
    <property type="match status" value="1"/>
</dbReference>
<gene>
    <name evidence="7" type="ORF">C8D91_1331</name>
</gene>
<evidence type="ECO:0000256" key="3">
    <source>
        <dbReference type="ARBA" id="ARBA00022692"/>
    </source>
</evidence>
<organism evidence="7 8">
    <name type="scientific">Marinicella litoralis</name>
    <dbReference type="NCBI Taxonomy" id="644220"/>
    <lineage>
        <taxon>Bacteria</taxon>
        <taxon>Pseudomonadati</taxon>
        <taxon>Pseudomonadota</taxon>
        <taxon>Gammaproteobacteria</taxon>
        <taxon>Lysobacterales</taxon>
        <taxon>Marinicellaceae</taxon>
        <taxon>Marinicella</taxon>
    </lineage>
</organism>
<feature type="transmembrane region" description="Helical" evidence="6">
    <location>
        <begin position="20"/>
        <end position="43"/>
    </location>
</feature>
<dbReference type="GO" id="GO:0005886">
    <property type="term" value="C:plasma membrane"/>
    <property type="evidence" value="ECO:0007669"/>
    <property type="project" value="UniProtKB-SubCell"/>
</dbReference>
<evidence type="ECO:0000313" key="7">
    <source>
        <dbReference type="EMBL" id="TDR20359.1"/>
    </source>
</evidence>
<feature type="transmembrane region" description="Helical" evidence="6">
    <location>
        <begin position="152"/>
        <end position="180"/>
    </location>
</feature>
<keyword evidence="4 6" id="KW-1133">Transmembrane helix</keyword>
<dbReference type="AlphaFoldDB" id="A0A4R6XPN0"/>
<dbReference type="PANTHER" id="PTHR30086:SF20">
    <property type="entry name" value="ARGININE EXPORTER PROTEIN ARGO-RELATED"/>
    <property type="match status" value="1"/>
</dbReference>
<keyword evidence="3 6" id="KW-0812">Transmembrane</keyword>
<feature type="transmembrane region" description="Helical" evidence="6">
    <location>
        <begin position="192"/>
        <end position="210"/>
    </location>
</feature>
<feature type="transmembrane region" description="Helical" evidence="6">
    <location>
        <begin position="55"/>
        <end position="78"/>
    </location>
</feature>
<evidence type="ECO:0000256" key="5">
    <source>
        <dbReference type="ARBA" id="ARBA00023136"/>
    </source>
</evidence>